<protein>
    <submittedName>
        <fullName evidence="1">Uncharacterized protein</fullName>
    </submittedName>
</protein>
<evidence type="ECO:0000313" key="1">
    <source>
        <dbReference type="EMBL" id="JAP76648.1"/>
    </source>
</evidence>
<accession>A0A131YDL8</accession>
<dbReference type="AlphaFoldDB" id="A0A131YDL8"/>
<reference evidence="1" key="1">
    <citation type="journal article" date="2016" name="Ticks Tick Borne Dis.">
        <title>De novo assembly and annotation of the salivary gland transcriptome of Rhipicephalus appendiculatus male and female ticks during blood feeding.</title>
        <authorList>
            <person name="de Castro M.H."/>
            <person name="de Klerk D."/>
            <person name="Pienaar R."/>
            <person name="Latif A.A."/>
            <person name="Rees D.J."/>
            <person name="Mans B.J."/>
        </authorList>
    </citation>
    <scope>NUCLEOTIDE SEQUENCE</scope>
    <source>
        <tissue evidence="1">Salivary glands</tissue>
    </source>
</reference>
<dbReference type="EMBL" id="GEDV01011909">
    <property type="protein sequence ID" value="JAP76648.1"/>
    <property type="molecule type" value="Transcribed_RNA"/>
</dbReference>
<name>A0A131YDL8_RHIAP</name>
<sequence>MTKMLSFCVATSALLELQNLYNQSNITILQMPGVQFCGATHRAHLLIKTCHTHQHDSHVFFFSICNAAVTMLIMTRQKKVS</sequence>
<organism evidence="1">
    <name type="scientific">Rhipicephalus appendiculatus</name>
    <name type="common">Brown ear tick</name>
    <dbReference type="NCBI Taxonomy" id="34631"/>
    <lineage>
        <taxon>Eukaryota</taxon>
        <taxon>Metazoa</taxon>
        <taxon>Ecdysozoa</taxon>
        <taxon>Arthropoda</taxon>
        <taxon>Chelicerata</taxon>
        <taxon>Arachnida</taxon>
        <taxon>Acari</taxon>
        <taxon>Parasitiformes</taxon>
        <taxon>Ixodida</taxon>
        <taxon>Ixodoidea</taxon>
        <taxon>Ixodidae</taxon>
        <taxon>Rhipicephalinae</taxon>
        <taxon>Rhipicephalus</taxon>
        <taxon>Rhipicephalus</taxon>
    </lineage>
</organism>
<proteinExistence type="predicted"/>